<keyword evidence="4" id="KW-1185">Reference proteome</keyword>
<proteinExistence type="predicted"/>
<dbReference type="EMBL" id="AAZO01003941">
    <property type="status" value="NOT_ANNOTATED_CDS"/>
    <property type="molecule type" value="Genomic_DNA"/>
</dbReference>
<evidence type="ECO:0000313" key="4">
    <source>
        <dbReference type="Proteomes" id="UP000009046"/>
    </source>
</evidence>
<keyword evidence="1" id="KW-0732">Signal</keyword>
<organism>
    <name type="scientific">Pediculus humanus subsp. corporis</name>
    <name type="common">Body louse</name>
    <dbReference type="NCBI Taxonomy" id="121224"/>
    <lineage>
        <taxon>Eukaryota</taxon>
        <taxon>Metazoa</taxon>
        <taxon>Ecdysozoa</taxon>
        <taxon>Arthropoda</taxon>
        <taxon>Hexapoda</taxon>
        <taxon>Insecta</taxon>
        <taxon>Pterygota</taxon>
        <taxon>Neoptera</taxon>
        <taxon>Paraneoptera</taxon>
        <taxon>Psocodea</taxon>
        <taxon>Troctomorpha</taxon>
        <taxon>Phthiraptera</taxon>
        <taxon>Anoplura</taxon>
        <taxon>Pediculidae</taxon>
        <taxon>Pediculus</taxon>
    </lineage>
</organism>
<dbReference type="InParanoid" id="E0VNP7"/>
<feature type="chain" id="PRO_5014570159" evidence="1">
    <location>
        <begin position="26"/>
        <end position="106"/>
    </location>
</feature>
<evidence type="ECO:0000313" key="2">
    <source>
        <dbReference type="EMBL" id="EEB15003.1"/>
    </source>
</evidence>
<dbReference type="GeneID" id="8231827"/>
<dbReference type="AlphaFoldDB" id="E0VNP7"/>
<dbReference type="EMBL" id="DS235341">
    <property type="protein sequence ID" value="EEB15003.1"/>
    <property type="molecule type" value="Genomic_DNA"/>
</dbReference>
<dbReference type="VEuPathDB" id="VectorBase:PHUM338990"/>
<dbReference type="HOGENOM" id="CLU_2226316_0_0_1"/>
<accession>E0VNP7</accession>
<sequence length="106" mass="11553">MKYMHIIVPAVLAVILIMSSKKASAQPVCSSAFLDNPQNRKLCATLANFFGFPNAIDGFPEDLKSNYGYKIPIGGYKGRISSADFIESMPGTKRQDVDHGSVIIND</sequence>
<dbReference type="CTD" id="8231827"/>
<reference evidence="3" key="3">
    <citation type="submission" date="2021-02" db="UniProtKB">
        <authorList>
            <consortium name="EnsemblMetazoa"/>
        </authorList>
    </citation>
    <scope>IDENTIFICATION</scope>
    <source>
        <strain evidence="3">USDA</strain>
    </source>
</reference>
<dbReference type="Proteomes" id="UP000009046">
    <property type="component" value="Unassembled WGS sequence"/>
</dbReference>
<dbReference type="RefSeq" id="XP_002427741.1">
    <property type="nucleotide sequence ID" value="XM_002427696.1"/>
</dbReference>
<reference evidence="2" key="2">
    <citation type="submission" date="2007-04" db="EMBL/GenBank/DDBJ databases">
        <title>The genome of the human body louse.</title>
        <authorList>
            <consortium name="The Human Body Louse Genome Consortium"/>
            <person name="Kirkness E."/>
            <person name="Walenz B."/>
            <person name="Hass B."/>
            <person name="Bruggner R."/>
            <person name="Strausberg R."/>
        </authorList>
    </citation>
    <scope>NUCLEOTIDE SEQUENCE</scope>
    <source>
        <strain evidence="2">USDA</strain>
    </source>
</reference>
<feature type="signal peptide" evidence="1">
    <location>
        <begin position="1"/>
        <end position="25"/>
    </location>
</feature>
<dbReference type="KEGG" id="phu:Phum_PHUM338990"/>
<evidence type="ECO:0000313" key="3">
    <source>
        <dbReference type="EnsemblMetazoa" id="PHUM338990-PA"/>
    </source>
</evidence>
<reference evidence="2" key="1">
    <citation type="submission" date="2007-04" db="EMBL/GenBank/DDBJ databases">
        <title>Annotation of Pediculus humanus corporis strain USDA.</title>
        <authorList>
            <person name="Kirkness E."/>
            <person name="Hannick L."/>
            <person name="Hass B."/>
            <person name="Bruggner R."/>
            <person name="Lawson D."/>
            <person name="Bidwell S."/>
            <person name="Joardar V."/>
            <person name="Caler E."/>
            <person name="Walenz B."/>
            <person name="Inman J."/>
            <person name="Schobel S."/>
            <person name="Galinsky K."/>
            <person name="Amedeo P."/>
            <person name="Strausberg R."/>
        </authorList>
    </citation>
    <scope>NUCLEOTIDE SEQUENCE</scope>
    <source>
        <strain evidence="2">USDA</strain>
    </source>
</reference>
<gene>
    <name evidence="3" type="primary">8231827</name>
    <name evidence="2" type="ORF">Phum_PHUM338990</name>
</gene>
<protein>
    <submittedName>
        <fullName evidence="2 3">Uncharacterized protein</fullName>
    </submittedName>
</protein>
<dbReference type="EnsemblMetazoa" id="PHUM338990-RA">
    <property type="protein sequence ID" value="PHUM338990-PA"/>
    <property type="gene ID" value="PHUM338990"/>
</dbReference>
<evidence type="ECO:0000256" key="1">
    <source>
        <dbReference type="SAM" id="SignalP"/>
    </source>
</evidence>
<name>E0VNP7_PEDHC</name>